<accession>A0ABV6KJ95</accession>
<dbReference type="Pfam" id="PF04854">
    <property type="entry name" value="DUF624"/>
    <property type="match status" value="1"/>
</dbReference>
<feature type="transmembrane region" description="Helical" evidence="1">
    <location>
        <begin position="147"/>
        <end position="171"/>
    </location>
</feature>
<reference evidence="2 3" key="1">
    <citation type="submission" date="2024-09" db="EMBL/GenBank/DDBJ databases">
        <authorList>
            <person name="Sun Q."/>
            <person name="Mori K."/>
        </authorList>
    </citation>
    <scope>NUCLEOTIDE SEQUENCE [LARGE SCALE GENOMIC DNA]</scope>
    <source>
        <strain evidence="2 3">NCAIM B.02610</strain>
    </source>
</reference>
<feature type="transmembrane region" description="Helical" evidence="1">
    <location>
        <begin position="177"/>
        <end position="198"/>
    </location>
</feature>
<dbReference type="Proteomes" id="UP001589838">
    <property type="component" value="Unassembled WGS sequence"/>
</dbReference>
<protein>
    <submittedName>
        <fullName evidence="2">YesL family protein</fullName>
    </submittedName>
</protein>
<name>A0ABV6KJ95_9BACI</name>
<keyword evidence="3" id="KW-1185">Reference proteome</keyword>
<keyword evidence="1" id="KW-0812">Transmembrane</keyword>
<proteinExistence type="predicted"/>
<feature type="transmembrane region" description="Helical" evidence="1">
    <location>
        <begin position="75"/>
        <end position="94"/>
    </location>
</feature>
<evidence type="ECO:0000256" key="1">
    <source>
        <dbReference type="SAM" id="Phobius"/>
    </source>
</evidence>
<gene>
    <name evidence="2" type="ORF">ACFFHM_16620</name>
</gene>
<sequence>MPNQGVMGGFYRVSEWVMRLAYINILWIFFSIIGLVIFGVMPATVAMFTVIRKWLMGEEDVHITKLFFKTYKKEFIKVNLLGLIIFAIGYILYIDLQFLSQVSGMLQYILTAGLIIIGFFFLIMVIYIIPVYVHYDLKVLQYLRHSILIGFLSPLMTIMMIATLSVIYYLFMFIPGLIPVFGASAFGFITMGSAYFAFKRLETKQQKVEEAKEVAQ</sequence>
<dbReference type="RefSeq" id="WP_335960597.1">
    <property type="nucleotide sequence ID" value="NZ_JAXBLX010000011.1"/>
</dbReference>
<feature type="transmembrane region" description="Helical" evidence="1">
    <location>
        <begin position="106"/>
        <end position="135"/>
    </location>
</feature>
<organism evidence="2 3">
    <name type="scientific">Halalkalibacter kiskunsagensis</name>
    <dbReference type="NCBI Taxonomy" id="1548599"/>
    <lineage>
        <taxon>Bacteria</taxon>
        <taxon>Bacillati</taxon>
        <taxon>Bacillota</taxon>
        <taxon>Bacilli</taxon>
        <taxon>Bacillales</taxon>
        <taxon>Bacillaceae</taxon>
        <taxon>Halalkalibacter</taxon>
    </lineage>
</organism>
<dbReference type="InterPro" id="IPR006938">
    <property type="entry name" value="DUF624"/>
</dbReference>
<dbReference type="EMBL" id="JBHLUX010000039">
    <property type="protein sequence ID" value="MFC0472078.1"/>
    <property type="molecule type" value="Genomic_DNA"/>
</dbReference>
<comment type="caution">
    <text evidence="2">The sequence shown here is derived from an EMBL/GenBank/DDBJ whole genome shotgun (WGS) entry which is preliminary data.</text>
</comment>
<evidence type="ECO:0000313" key="3">
    <source>
        <dbReference type="Proteomes" id="UP001589838"/>
    </source>
</evidence>
<feature type="transmembrane region" description="Helical" evidence="1">
    <location>
        <begin position="20"/>
        <end position="48"/>
    </location>
</feature>
<keyword evidence="1" id="KW-1133">Transmembrane helix</keyword>
<evidence type="ECO:0000313" key="2">
    <source>
        <dbReference type="EMBL" id="MFC0472078.1"/>
    </source>
</evidence>
<keyword evidence="1" id="KW-0472">Membrane</keyword>